<evidence type="ECO:0000313" key="1">
    <source>
        <dbReference type="EMBL" id="MBP2065695.1"/>
    </source>
</evidence>
<name>A0ABS4N109_9ACTN</name>
<evidence type="ECO:0000313" key="2">
    <source>
        <dbReference type="Proteomes" id="UP000756710"/>
    </source>
</evidence>
<dbReference type="Proteomes" id="UP000756710">
    <property type="component" value="Unassembled WGS sequence"/>
</dbReference>
<protein>
    <submittedName>
        <fullName evidence="1">Uncharacterized protein</fullName>
    </submittedName>
</protein>
<keyword evidence="2" id="KW-1185">Reference proteome</keyword>
<proteinExistence type="predicted"/>
<organism evidence="1 2">
    <name type="scientific">Streptomyces iranensis</name>
    <dbReference type="NCBI Taxonomy" id="576784"/>
    <lineage>
        <taxon>Bacteria</taxon>
        <taxon>Bacillati</taxon>
        <taxon>Actinomycetota</taxon>
        <taxon>Actinomycetes</taxon>
        <taxon>Kitasatosporales</taxon>
        <taxon>Streptomycetaceae</taxon>
        <taxon>Streptomyces</taxon>
        <taxon>Streptomyces violaceusniger group</taxon>
    </lineage>
</organism>
<reference evidence="1 2" key="1">
    <citation type="submission" date="2021-03" db="EMBL/GenBank/DDBJ databases">
        <title>Genomic Encyclopedia of Type Strains, Phase IV (KMG-IV): sequencing the most valuable type-strain genomes for metagenomic binning, comparative biology and taxonomic classification.</title>
        <authorList>
            <person name="Goeker M."/>
        </authorList>
    </citation>
    <scope>NUCLEOTIDE SEQUENCE [LARGE SCALE GENOMIC DNA]</scope>
    <source>
        <strain evidence="1 2">DSM 41954</strain>
    </source>
</reference>
<accession>A0ABS4N109</accession>
<sequence length="38" mass="4161">MRNSLEHARVIPAAVVPVCPRPRRRSHLSPRGSDTVAA</sequence>
<comment type="caution">
    <text evidence="1">The sequence shown here is derived from an EMBL/GenBank/DDBJ whole genome shotgun (WGS) entry which is preliminary data.</text>
</comment>
<dbReference type="EMBL" id="JAGGLR010000020">
    <property type="protein sequence ID" value="MBP2065695.1"/>
    <property type="molecule type" value="Genomic_DNA"/>
</dbReference>
<gene>
    <name evidence="1" type="ORF">J2Z30_006737</name>
</gene>